<organism evidence="1 2">
    <name type="scientific">Clonostachys solani</name>
    <dbReference type="NCBI Taxonomy" id="160281"/>
    <lineage>
        <taxon>Eukaryota</taxon>
        <taxon>Fungi</taxon>
        <taxon>Dikarya</taxon>
        <taxon>Ascomycota</taxon>
        <taxon>Pezizomycotina</taxon>
        <taxon>Sordariomycetes</taxon>
        <taxon>Hypocreomycetidae</taxon>
        <taxon>Hypocreales</taxon>
        <taxon>Bionectriaceae</taxon>
        <taxon>Clonostachys</taxon>
    </lineage>
</organism>
<gene>
    <name evidence="1" type="ORF">CSOL1703_00016119</name>
</gene>
<accession>A0A9N9Z2G7</accession>
<proteinExistence type="predicted"/>
<comment type="caution">
    <text evidence="1">The sequence shown here is derived from an EMBL/GenBank/DDBJ whole genome shotgun (WGS) entry which is preliminary data.</text>
</comment>
<keyword evidence="2" id="KW-1185">Reference proteome</keyword>
<dbReference type="Proteomes" id="UP000775872">
    <property type="component" value="Unassembled WGS sequence"/>
</dbReference>
<reference evidence="2" key="1">
    <citation type="submission" date="2019-06" db="EMBL/GenBank/DDBJ databases">
        <authorList>
            <person name="Broberg M."/>
        </authorList>
    </citation>
    <scope>NUCLEOTIDE SEQUENCE [LARGE SCALE GENOMIC DNA]</scope>
</reference>
<evidence type="ECO:0000313" key="1">
    <source>
        <dbReference type="EMBL" id="CAH0047868.1"/>
    </source>
</evidence>
<reference evidence="1 2" key="2">
    <citation type="submission" date="2021-10" db="EMBL/GenBank/DDBJ databases">
        <authorList>
            <person name="Piombo E."/>
        </authorList>
    </citation>
    <scope>NUCLEOTIDE SEQUENCE [LARGE SCALE GENOMIC DNA]</scope>
</reference>
<protein>
    <submittedName>
        <fullName evidence="1">Uncharacterized protein</fullName>
    </submittedName>
</protein>
<name>A0A9N9Z2G7_9HYPO</name>
<dbReference type="OrthoDB" id="2394218at2759"/>
<dbReference type="EMBL" id="CABFOC020000034">
    <property type="protein sequence ID" value="CAH0047868.1"/>
    <property type="molecule type" value="Genomic_DNA"/>
</dbReference>
<evidence type="ECO:0000313" key="2">
    <source>
        <dbReference type="Proteomes" id="UP000775872"/>
    </source>
</evidence>
<dbReference type="AlphaFoldDB" id="A0A9N9Z2G7"/>
<sequence>MTIINTLRQYIKEAGFGTEGLDHITVVDLNGVEVGSITTLKASAVEFQKSQLFLTMDTGGGPTDFALMRIISTEFEFPKISRSLRSQESGGKLFPPDPVRMPRSHHFKNLGHRFGGKINYAQQDIRTQVDGVSYAFSHQGLGIQNGRMVFSRIVDKNSEEIQSLLQDYMFLAGGLSSSVYVR</sequence>